<accession>A0A841I3H6</accession>
<evidence type="ECO:0000256" key="8">
    <source>
        <dbReference type="SAM" id="Phobius"/>
    </source>
</evidence>
<keyword evidence="2" id="KW-1003">Cell membrane</keyword>
<evidence type="ECO:0000256" key="2">
    <source>
        <dbReference type="ARBA" id="ARBA00022475"/>
    </source>
</evidence>
<protein>
    <submittedName>
        <fullName evidence="9">Putative peptidoglycan lipid II flippase</fullName>
    </submittedName>
</protein>
<dbReference type="GO" id="GO:0005886">
    <property type="term" value="C:plasma membrane"/>
    <property type="evidence" value="ECO:0007669"/>
    <property type="project" value="UniProtKB-SubCell"/>
</dbReference>
<keyword evidence="7 8" id="KW-0472">Membrane</keyword>
<dbReference type="GO" id="GO:0009252">
    <property type="term" value="P:peptidoglycan biosynthetic process"/>
    <property type="evidence" value="ECO:0007669"/>
    <property type="project" value="UniProtKB-KW"/>
</dbReference>
<keyword evidence="4" id="KW-0133">Cell shape</keyword>
<dbReference type="Proteomes" id="UP000569951">
    <property type="component" value="Unassembled WGS sequence"/>
</dbReference>
<dbReference type="GO" id="GO:0034204">
    <property type="term" value="P:lipid translocation"/>
    <property type="evidence" value="ECO:0007669"/>
    <property type="project" value="TreeGrafter"/>
</dbReference>
<feature type="transmembrane region" description="Helical" evidence="8">
    <location>
        <begin position="387"/>
        <end position="410"/>
    </location>
</feature>
<dbReference type="InterPro" id="IPR051050">
    <property type="entry name" value="Lipid_II_flippase_MurJ/MviN"/>
</dbReference>
<dbReference type="GO" id="GO:0008360">
    <property type="term" value="P:regulation of cell shape"/>
    <property type="evidence" value="ECO:0007669"/>
    <property type="project" value="UniProtKB-KW"/>
</dbReference>
<feature type="transmembrane region" description="Helical" evidence="8">
    <location>
        <begin position="110"/>
        <end position="133"/>
    </location>
</feature>
<dbReference type="CDD" id="cd13123">
    <property type="entry name" value="MATE_MurJ_like"/>
    <property type="match status" value="1"/>
</dbReference>
<sequence>MAGTLGSRLLGVVRQLVINAFPTALTDAFAVASRVPNLFRELLAEGALVNSFIPVYKSLDAEERAQLARSFTGVLIAINVVLLGLGIWAAPWIVSVLISTDGGNVDYDTAVYITRLVMPFLSLISLSSIAMGLLNADEHFKETSLAPIAFNLASIALLLLAPHTATWLGIGWTVGGLAQLLVQLPALMRHRLMPRPSLRWHPQLGRVLLLMAPFALTTSSRQFLNVVVTRFLSSGAFPAGTQTGYLNAEVLFQMGLGLFAVSPALALYPRLATFGAAKDWDGFRQLTVQALRMIAFVAAPVSALLVALAPFAMSVFNIGSGYDPGKFSAGTQILTTWALGIVPWGINAFLVRTFYVRERTLEPVIISAVSFLLEVGLYALLTRPEVLGLYGFGVSSLIMGVLTNVVLLGLYHRQVGFPLRELLVQLVRVLPAAALAGLAAAQLVRLLPAPGTLLPGLLGFAVAGAAGMALYLALAFVLRVRELKSLLSRVRRAA</sequence>
<dbReference type="PANTHER" id="PTHR47019:SF1">
    <property type="entry name" value="LIPID II FLIPPASE MURJ"/>
    <property type="match status" value="1"/>
</dbReference>
<evidence type="ECO:0000256" key="3">
    <source>
        <dbReference type="ARBA" id="ARBA00022692"/>
    </source>
</evidence>
<feature type="transmembrane region" description="Helical" evidence="8">
    <location>
        <begin position="363"/>
        <end position="381"/>
    </location>
</feature>
<organism evidence="9 10">
    <name type="scientific">Deinobacterium chartae</name>
    <dbReference type="NCBI Taxonomy" id="521158"/>
    <lineage>
        <taxon>Bacteria</taxon>
        <taxon>Thermotogati</taxon>
        <taxon>Deinococcota</taxon>
        <taxon>Deinococci</taxon>
        <taxon>Deinococcales</taxon>
        <taxon>Deinococcaceae</taxon>
        <taxon>Deinobacterium</taxon>
    </lineage>
</organism>
<evidence type="ECO:0000256" key="4">
    <source>
        <dbReference type="ARBA" id="ARBA00022960"/>
    </source>
</evidence>
<dbReference type="PRINTS" id="PR01806">
    <property type="entry name" value="VIRFACTRMVIN"/>
</dbReference>
<evidence type="ECO:0000256" key="6">
    <source>
        <dbReference type="ARBA" id="ARBA00022989"/>
    </source>
</evidence>
<gene>
    <name evidence="9" type="ORF">HNR42_003049</name>
</gene>
<proteinExistence type="predicted"/>
<dbReference type="InterPro" id="IPR004268">
    <property type="entry name" value="MurJ"/>
</dbReference>
<evidence type="ECO:0000313" key="9">
    <source>
        <dbReference type="EMBL" id="MBB6099596.1"/>
    </source>
</evidence>
<feature type="transmembrane region" description="Helical" evidence="8">
    <location>
        <begin position="145"/>
        <end position="161"/>
    </location>
</feature>
<name>A0A841I3H6_9DEIO</name>
<dbReference type="NCBIfam" id="TIGR01695">
    <property type="entry name" value="murJ_mviN"/>
    <property type="match status" value="1"/>
</dbReference>
<feature type="transmembrane region" description="Helical" evidence="8">
    <location>
        <begin position="456"/>
        <end position="478"/>
    </location>
</feature>
<feature type="transmembrane region" description="Helical" evidence="8">
    <location>
        <begin position="74"/>
        <end position="98"/>
    </location>
</feature>
<dbReference type="EMBL" id="JACHHG010000013">
    <property type="protein sequence ID" value="MBB6099596.1"/>
    <property type="molecule type" value="Genomic_DNA"/>
</dbReference>
<evidence type="ECO:0000313" key="10">
    <source>
        <dbReference type="Proteomes" id="UP000569951"/>
    </source>
</evidence>
<evidence type="ECO:0000256" key="7">
    <source>
        <dbReference type="ARBA" id="ARBA00023136"/>
    </source>
</evidence>
<dbReference type="PANTHER" id="PTHR47019">
    <property type="entry name" value="LIPID II FLIPPASE MURJ"/>
    <property type="match status" value="1"/>
</dbReference>
<feature type="transmembrane region" description="Helical" evidence="8">
    <location>
        <begin position="250"/>
        <end position="269"/>
    </location>
</feature>
<feature type="transmembrane region" description="Helical" evidence="8">
    <location>
        <begin position="290"/>
        <end position="313"/>
    </location>
</feature>
<keyword evidence="3 8" id="KW-0812">Transmembrane</keyword>
<keyword evidence="10" id="KW-1185">Reference proteome</keyword>
<dbReference type="GO" id="GO:0015648">
    <property type="term" value="F:lipid-linked peptidoglycan transporter activity"/>
    <property type="evidence" value="ECO:0007669"/>
    <property type="project" value="TreeGrafter"/>
</dbReference>
<keyword evidence="5" id="KW-0573">Peptidoglycan synthesis</keyword>
<evidence type="ECO:0000256" key="5">
    <source>
        <dbReference type="ARBA" id="ARBA00022984"/>
    </source>
</evidence>
<dbReference type="AlphaFoldDB" id="A0A841I3H6"/>
<comment type="subcellular location">
    <subcellularLocation>
        <location evidence="1">Cell membrane</location>
        <topology evidence="1">Multi-pass membrane protein</topology>
    </subcellularLocation>
</comment>
<feature type="transmembrane region" description="Helical" evidence="8">
    <location>
        <begin position="422"/>
        <end position="444"/>
    </location>
</feature>
<evidence type="ECO:0000256" key="1">
    <source>
        <dbReference type="ARBA" id="ARBA00004651"/>
    </source>
</evidence>
<comment type="caution">
    <text evidence="9">The sequence shown here is derived from an EMBL/GenBank/DDBJ whole genome shotgun (WGS) entry which is preliminary data.</text>
</comment>
<dbReference type="Pfam" id="PF03023">
    <property type="entry name" value="MurJ"/>
    <property type="match status" value="1"/>
</dbReference>
<feature type="transmembrane region" description="Helical" evidence="8">
    <location>
        <begin position="333"/>
        <end position="351"/>
    </location>
</feature>
<reference evidence="9 10" key="1">
    <citation type="submission" date="2020-08" db="EMBL/GenBank/DDBJ databases">
        <title>Genomic Encyclopedia of Type Strains, Phase IV (KMG-IV): sequencing the most valuable type-strain genomes for metagenomic binning, comparative biology and taxonomic classification.</title>
        <authorList>
            <person name="Goeker M."/>
        </authorList>
    </citation>
    <scope>NUCLEOTIDE SEQUENCE [LARGE SCALE GENOMIC DNA]</scope>
    <source>
        <strain evidence="9 10">DSM 21458</strain>
    </source>
</reference>
<keyword evidence="6 8" id="KW-1133">Transmembrane helix</keyword>